<evidence type="ECO:0000259" key="9">
    <source>
        <dbReference type="PROSITE" id="PS50827"/>
    </source>
</evidence>
<dbReference type="CDD" id="cd20401">
    <property type="entry name" value="Tudor_AtPTM-like"/>
    <property type="match status" value="1"/>
</dbReference>
<evidence type="ECO:0000256" key="1">
    <source>
        <dbReference type="ARBA" id="ARBA00004123"/>
    </source>
</evidence>
<dbReference type="Pfam" id="PF02791">
    <property type="entry name" value="DDT"/>
    <property type="match status" value="1"/>
</dbReference>
<dbReference type="InterPro" id="IPR019786">
    <property type="entry name" value="Zinc_finger_PHD-type_CS"/>
</dbReference>
<comment type="caution">
    <text evidence="10">The sequence shown here is derived from an EMBL/GenBank/DDBJ whole genome shotgun (WGS) entry which is preliminary data.</text>
</comment>
<feature type="region of interest" description="Disordered" evidence="7">
    <location>
        <begin position="1"/>
        <end position="27"/>
    </location>
</feature>
<dbReference type="PANTHER" id="PTHR46508:SF1">
    <property type="entry name" value="PHD FINGER FAMILY PROTEIN"/>
    <property type="match status" value="1"/>
</dbReference>
<sequence>MEKGGGKPRGRPRKRRKEEEEKEGKLVNEAKRQVVETKPIPLVGRYVLKEFPRNGVFLGKVVYYESGLYRVNYEDGDFEDLESVEIRPILVRDDSFDGSLVKRRNKLDKLVLQNSAKVANKSDKGSLKSQKDEHEPAAVGATDPCESKGENDEDEDDEDDVDLSSGSVSNVETVPLPPPLHLPPSSGTIGVPEPSVSHLLSVYGFLRSFSTRLFLHPFTLDEFVGALNYRGPNTLFDAIHISLMRVLRRHLESLSSEGFELASQCLRCNDWSLLDTLTWSGFVILYLVVNGYTKGPEWKGFYDEVFSSEYYLLPVSRKLMILQILCDDVLESEELKTEMNTRKESEVGMDDDAEDILPAETGPRKVYPRYTRTSFCEDKEAVKLVSASNAGNQPGNSVSNCRDTESTGDGDVDRNGDECRLCGMDGTLICCDGCPSAYHSRCIGVMKMFIPEGPWYCPECKIDMAGPTIAKGTSLRGAEVFGKDLYGQLFMGTCDHLLVLNFENNEVCLRYYNQKDIPKVVQVLYESMLHRPMYHDICMAVLQYWNISENFLPLCASIETNLKDETKSSALLCPPSSEDNHTPVSLVKVENSPTTASLIPNDNMVPSLDALQVIPQSLAFNSSGIDRSEKGLTVNKKLSEEIKTEAIISAGSVGHPSDMNFQNSVNMSTAVDAAKYSVANSQSSNCGHANDMELPSNFSLQNKENTQVGFGKCERTASDDFCYMGFSFKPMSYINYYMHGEFSASAAAKFASDSSEESKPEGHASDSQKKTLSAYTYLQAKSFSQVASRFFWPSSEKKLVDVPRERCGWCLSCKANVVSKRGCMLNQSLIIATKSAMKTLAILPPLRNGEGILPSTIATYILYMERCLHGLVVGPFVNASYRENWREQVKQATTFSAIKPLLLKLEENIRIVAFCGDWVKLTDDHLVEFSNIKSATSTQGTTQKRAPSGRRSKKRSSSDEATDDGSKESMWWRGGRFSRLISQNITVPKSMVRKAARQGGSRKISGIFYADDSEIPKRSRQLVWRVAVEMSRNASQLALQVRYLDFYLRWSDLIRPEQNTQDGKGQETEASAFRNANICDKKLVQGKICYGIIFGSQKHLPIRVMKSAVETEQGPEGREKYWFFENRIPLYLVKEYEEGNEKAPCEEHYSGTYQLHRRQLKCSCNDIFFYLICKRDNLAYSCSSCQMGISIRYAHKCNACQGYCHKDCSISSVSRLSTKGGVECLTTCKQCHHAKLLAPNITSDESPTSPLILQGQENSSGTSFKGARPKTSHSDMKQVNSKSVSKGSKRKCQDQTLTSARKKNGHPETKLAESDSTSASINRRNNNCSWGVIWKKKMNEDNFNFVIKNILFKGASDIPDSGPTCHLCGKAYRSDLMYICCEACQNWFHAEAVELEESQISAMLGFKCCKCRRIKSPVCPYSDSKPKSEVKKPRKRAVKKEHSGANSDSGTFNDMRECEPATPVYPVGNDHLTYSLENFELITEPNKLDSDVEWNTVSVPGPRKLQVRRHVKHEGDDDGSVAGIPLQAEFPTYSEASYLSNPADSTLPLEYDPAAFDSNLMIDFEDNNNTIFDTNELLRSDDDGQIGGVDLSGELLEYDFDNFDTANLEEFGDGSFSCCVCLQGEPGPDLFCETCGTLMHSHCLPTWHEPVSDPEHWRCLTCREWQ</sequence>
<feature type="compositionally biased region" description="Basic residues" evidence="7">
    <location>
        <begin position="1"/>
        <end position="16"/>
    </location>
</feature>
<evidence type="ECO:0000256" key="5">
    <source>
        <dbReference type="ARBA" id="ARBA00023242"/>
    </source>
</evidence>
<evidence type="ECO:0000256" key="6">
    <source>
        <dbReference type="PROSITE-ProRule" id="PRU00146"/>
    </source>
</evidence>
<accession>A0A396I762</accession>
<dbReference type="Pfam" id="PF00628">
    <property type="entry name" value="PHD"/>
    <property type="match status" value="1"/>
</dbReference>
<dbReference type="SUPFAM" id="SSF57903">
    <property type="entry name" value="FYVE/PHD zinc finger"/>
    <property type="match status" value="3"/>
</dbReference>
<evidence type="ECO:0000256" key="4">
    <source>
        <dbReference type="ARBA" id="ARBA00022833"/>
    </source>
</evidence>
<gene>
    <name evidence="10" type="ORF">MtrunA17_Chr4g0027391</name>
</gene>
<dbReference type="PROSITE" id="PS50016">
    <property type="entry name" value="ZF_PHD_2"/>
    <property type="match status" value="1"/>
</dbReference>
<dbReference type="InterPro" id="IPR013083">
    <property type="entry name" value="Znf_RING/FYVE/PHD"/>
</dbReference>
<reference evidence="11" key="1">
    <citation type="journal article" date="2018" name="Nat. Plants">
        <title>Whole-genome landscape of Medicago truncatula symbiotic genes.</title>
        <authorList>
            <person name="Pecrix Y."/>
            <person name="Staton S.E."/>
            <person name="Sallet E."/>
            <person name="Lelandais-Briere C."/>
            <person name="Moreau S."/>
            <person name="Carrere S."/>
            <person name="Blein T."/>
            <person name="Jardinaud M.F."/>
            <person name="Latrasse D."/>
            <person name="Zouine M."/>
            <person name="Zahm M."/>
            <person name="Kreplak J."/>
            <person name="Mayjonade B."/>
            <person name="Satge C."/>
            <person name="Perez M."/>
            <person name="Cauet S."/>
            <person name="Marande W."/>
            <person name="Chantry-Darmon C."/>
            <person name="Lopez-Roques C."/>
            <person name="Bouchez O."/>
            <person name="Berard A."/>
            <person name="Debelle F."/>
            <person name="Munos S."/>
            <person name="Bendahmane A."/>
            <person name="Berges H."/>
            <person name="Niebel A."/>
            <person name="Buitink J."/>
            <person name="Frugier F."/>
            <person name="Benhamed M."/>
            <person name="Crespi M."/>
            <person name="Gouzy J."/>
            <person name="Gamas P."/>
        </authorList>
    </citation>
    <scope>NUCLEOTIDE SEQUENCE [LARGE SCALE GENOMIC DNA]</scope>
    <source>
        <strain evidence="11">cv. Jemalong A17</strain>
    </source>
</reference>
<feature type="compositionally biased region" description="Basic and acidic residues" evidence="7">
    <location>
        <begin position="121"/>
        <end position="136"/>
    </location>
</feature>
<feature type="region of interest" description="Disordered" evidence="7">
    <location>
        <begin position="121"/>
        <end position="187"/>
    </location>
</feature>
<feature type="region of interest" description="Disordered" evidence="7">
    <location>
        <begin position="387"/>
        <end position="410"/>
    </location>
</feature>
<dbReference type="InterPro" id="IPR011011">
    <property type="entry name" value="Znf_FYVE_PHD"/>
</dbReference>
<feature type="compositionally biased region" description="Basic and acidic residues" evidence="7">
    <location>
        <begin position="17"/>
        <end position="27"/>
    </location>
</feature>
<feature type="compositionally biased region" description="Polar residues" evidence="7">
    <location>
        <begin position="387"/>
        <end position="401"/>
    </location>
</feature>
<dbReference type="Gene3D" id="3.30.40.10">
    <property type="entry name" value="Zinc/RING finger domain, C3HC4 (zinc finger)"/>
    <property type="match status" value="2"/>
</dbReference>
<feature type="compositionally biased region" description="Polar residues" evidence="7">
    <location>
        <begin position="1277"/>
        <end position="1286"/>
    </location>
</feature>
<dbReference type="InterPro" id="IPR056618">
    <property type="entry name" value="Chromo_PTM"/>
</dbReference>
<proteinExistence type="predicted"/>
<feature type="region of interest" description="Disordered" evidence="7">
    <location>
        <begin position="937"/>
        <end position="970"/>
    </location>
</feature>
<dbReference type="InterPro" id="IPR047365">
    <property type="entry name" value="Tudor_AtPTM-like"/>
</dbReference>
<organism evidence="10 11">
    <name type="scientific">Medicago truncatula</name>
    <name type="common">Barrel medic</name>
    <name type="synonym">Medicago tribuloides</name>
    <dbReference type="NCBI Taxonomy" id="3880"/>
    <lineage>
        <taxon>Eukaryota</taxon>
        <taxon>Viridiplantae</taxon>
        <taxon>Streptophyta</taxon>
        <taxon>Embryophyta</taxon>
        <taxon>Tracheophyta</taxon>
        <taxon>Spermatophyta</taxon>
        <taxon>Magnoliopsida</taxon>
        <taxon>eudicotyledons</taxon>
        <taxon>Gunneridae</taxon>
        <taxon>Pentapetalae</taxon>
        <taxon>rosids</taxon>
        <taxon>fabids</taxon>
        <taxon>Fabales</taxon>
        <taxon>Fabaceae</taxon>
        <taxon>Papilionoideae</taxon>
        <taxon>50 kb inversion clade</taxon>
        <taxon>NPAAA clade</taxon>
        <taxon>Hologalegina</taxon>
        <taxon>IRL clade</taxon>
        <taxon>Trifolieae</taxon>
        <taxon>Medicago</taxon>
    </lineage>
</organism>
<keyword evidence="5" id="KW-0539">Nucleus</keyword>
<keyword evidence="2" id="KW-0479">Metal-binding</keyword>
<feature type="region of interest" description="Disordered" evidence="7">
    <location>
        <begin position="1242"/>
        <end position="1321"/>
    </location>
</feature>
<dbReference type="SMART" id="SM00249">
    <property type="entry name" value="PHD"/>
    <property type="match status" value="3"/>
</dbReference>
<evidence type="ECO:0000256" key="7">
    <source>
        <dbReference type="SAM" id="MobiDB-lite"/>
    </source>
</evidence>
<feature type="region of interest" description="Disordered" evidence="7">
    <location>
        <begin position="1421"/>
        <end position="1454"/>
    </location>
</feature>
<dbReference type="SMART" id="SM00571">
    <property type="entry name" value="DDT"/>
    <property type="match status" value="1"/>
</dbReference>
<name>A0A396I762_MEDTR</name>
<evidence type="ECO:0000313" key="11">
    <source>
        <dbReference type="Proteomes" id="UP000265566"/>
    </source>
</evidence>
<dbReference type="GO" id="GO:0008270">
    <property type="term" value="F:zinc ion binding"/>
    <property type="evidence" value="ECO:0007669"/>
    <property type="project" value="UniProtKB-KW"/>
</dbReference>
<evidence type="ECO:0000313" key="10">
    <source>
        <dbReference type="EMBL" id="RHN60581.1"/>
    </source>
</evidence>
<dbReference type="EMBL" id="PSQE01000004">
    <property type="protein sequence ID" value="RHN60581.1"/>
    <property type="molecule type" value="Genomic_DNA"/>
</dbReference>
<dbReference type="PROSITE" id="PS50827">
    <property type="entry name" value="DDT"/>
    <property type="match status" value="1"/>
</dbReference>
<protein>
    <submittedName>
        <fullName evidence="10">Putative transcription factor &amp; chromatin remodeling DDT family</fullName>
    </submittedName>
</protein>
<dbReference type="Pfam" id="PF21743">
    <property type="entry name" value="PTM_DIR17_Tudor"/>
    <property type="match status" value="1"/>
</dbReference>
<dbReference type="Pfam" id="PF15612">
    <property type="entry name" value="WHIM1"/>
    <property type="match status" value="1"/>
</dbReference>
<feature type="compositionally biased region" description="Acidic residues" evidence="7">
    <location>
        <begin position="151"/>
        <end position="162"/>
    </location>
</feature>
<dbReference type="Proteomes" id="UP000265566">
    <property type="component" value="Chromosome 4"/>
</dbReference>
<dbReference type="InterPro" id="IPR018501">
    <property type="entry name" value="DDT_dom"/>
</dbReference>
<evidence type="ECO:0000256" key="2">
    <source>
        <dbReference type="ARBA" id="ARBA00022723"/>
    </source>
</evidence>
<feature type="compositionally biased region" description="Polar residues" evidence="7">
    <location>
        <begin position="1242"/>
        <end position="1263"/>
    </location>
</feature>
<dbReference type="GO" id="GO:0000785">
    <property type="term" value="C:chromatin"/>
    <property type="evidence" value="ECO:0007669"/>
    <property type="project" value="UniProtKB-ARBA"/>
</dbReference>
<dbReference type="Pfam" id="PF24294">
    <property type="entry name" value="Chromo_PTM"/>
    <property type="match status" value="1"/>
</dbReference>
<dbReference type="OrthoDB" id="784962at2759"/>
<comment type="subcellular location">
    <subcellularLocation>
        <location evidence="1">Nucleus</location>
    </subcellularLocation>
</comment>
<feature type="domain" description="DDT" evidence="9">
    <location>
        <begin position="193"/>
        <end position="253"/>
    </location>
</feature>
<keyword evidence="3 6" id="KW-0863">Zinc-finger</keyword>
<dbReference type="InterPro" id="IPR019787">
    <property type="entry name" value="Znf_PHD-finger"/>
</dbReference>
<dbReference type="PROSITE" id="PS01359">
    <property type="entry name" value="ZF_PHD_1"/>
    <property type="match status" value="1"/>
</dbReference>
<dbReference type="InterPro" id="IPR001965">
    <property type="entry name" value="Znf_PHD"/>
</dbReference>
<feature type="domain" description="PHD-type" evidence="8">
    <location>
        <begin position="416"/>
        <end position="463"/>
    </location>
</feature>
<dbReference type="InterPro" id="IPR028942">
    <property type="entry name" value="WHIM1_dom"/>
</dbReference>
<dbReference type="Gramene" id="rna22912">
    <property type="protein sequence ID" value="RHN60581.1"/>
    <property type="gene ID" value="gene22912"/>
</dbReference>
<dbReference type="GO" id="GO:0005634">
    <property type="term" value="C:nucleus"/>
    <property type="evidence" value="ECO:0007669"/>
    <property type="project" value="UniProtKB-SubCell"/>
</dbReference>
<dbReference type="PANTHER" id="PTHR46508">
    <property type="entry name" value="PHD FINGER FAMILY PROTEIN"/>
    <property type="match status" value="1"/>
</dbReference>
<evidence type="ECO:0000259" key="8">
    <source>
        <dbReference type="PROSITE" id="PS50016"/>
    </source>
</evidence>
<keyword evidence="4" id="KW-0862">Zinc</keyword>
<evidence type="ECO:0000256" key="3">
    <source>
        <dbReference type="ARBA" id="ARBA00022771"/>
    </source>
</evidence>